<accession>A0ABD1ZC12</accession>
<reference evidence="2 3" key="1">
    <citation type="submission" date="2024-09" db="EMBL/GenBank/DDBJ databases">
        <title>Chromosome-scale assembly of Riccia fluitans.</title>
        <authorList>
            <person name="Paukszto L."/>
            <person name="Sawicki J."/>
            <person name="Karawczyk K."/>
            <person name="Piernik-Szablinska J."/>
            <person name="Szczecinska M."/>
            <person name="Mazdziarz M."/>
        </authorList>
    </citation>
    <scope>NUCLEOTIDE SEQUENCE [LARGE SCALE GENOMIC DNA]</scope>
    <source>
        <strain evidence="2">Rf_01</strain>
        <tissue evidence="2">Aerial parts of the thallus</tissue>
    </source>
</reference>
<dbReference type="Proteomes" id="UP001605036">
    <property type="component" value="Unassembled WGS sequence"/>
</dbReference>
<keyword evidence="3" id="KW-1185">Reference proteome</keyword>
<evidence type="ECO:0000256" key="1">
    <source>
        <dbReference type="SAM" id="MobiDB-lite"/>
    </source>
</evidence>
<name>A0ABD1ZC12_9MARC</name>
<dbReference type="EMBL" id="JBHFFA010000002">
    <property type="protein sequence ID" value="KAL2644943.1"/>
    <property type="molecule type" value="Genomic_DNA"/>
</dbReference>
<protein>
    <submittedName>
        <fullName evidence="2">Uncharacterized protein</fullName>
    </submittedName>
</protein>
<comment type="caution">
    <text evidence="2">The sequence shown here is derived from an EMBL/GenBank/DDBJ whole genome shotgun (WGS) entry which is preliminary data.</text>
</comment>
<organism evidence="2 3">
    <name type="scientific">Riccia fluitans</name>
    <dbReference type="NCBI Taxonomy" id="41844"/>
    <lineage>
        <taxon>Eukaryota</taxon>
        <taxon>Viridiplantae</taxon>
        <taxon>Streptophyta</taxon>
        <taxon>Embryophyta</taxon>
        <taxon>Marchantiophyta</taxon>
        <taxon>Marchantiopsida</taxon>
        <taxon>Marchantiidae</taxon>
        <taxon>Marchantiales</taxon>
        <taxon>Ricciaceae</taxon>
        <taxon>Riccia</taxon>
    </lineage>
</organism>
<sequence length="143" mass="16056">MSMIGGCECQKEQDTRGDPALSSRGDFKFHKARLIYHGEDLRSRGLTVVDRFHLHKGIRTVGESVSGEKRKWGWLERGGGATGGDGRRCVVELPDDYIFNPGSCAQTSLSCFPDPRPIPRSRERLTRQLSTRTHPLLSFISRL</sequence>
<evidence type="ECO:0000313" key="3">
    <source>
        <dbReference type="Proteomes" id="UP001605036"/>
    </source>
</evidence>
<dbReference type="AlphaFoldDB" id="A0ABD1ZC12"/>
<gene>
    <name evidence="2" type="ORF">R1flu_012530</name>
</gene>
<feature type="region of interest" description="Disordered" evidence="1">
    <location>
        <begin position="1"/>
        <end position="22"/>
    </location>
</feature>
<evidence type="ECO:0000313" key="2">
    <source>
        <dbReference type="EMBL" id="KAL2644943.1"/>
    </source>
</evidence>
<proteinExistence type="predicted"/>